<evidence type="ECO:0000256" key="2">
    <source>
        <dbReference type="ARBA" id="ARBA00022723"/>
    </source>
</evidence>
<dbReference type="AlphaFoldDB" id="K8F463"/>
<dbReference type="SUPFAM" id="SSF118310">
    <property type="entry name" value="AN1-like Zinc finger"/>
    <property type="match status" value="2"/>
</dbReference>
<protein>
    <recommendedName>
        <fullName evidence="8">AN1-type domain-containing protein</fullName>
    </recommendedName>
</protein>
<sequence>MELPHLGRNCALSSCNQLDFLPHRCSCCHLYFCEEHKDKIEHDCTGIEVPSAQNKQSELCPICEKSVVYVLNEDINVTMEKHMNSNFCVKKKKLTCPIEGCKEKIYASNQYECMKCQTVLCLAHRHEEHRCEEIRRSRYQPLGKQKTRNSGMFMRHASKKREKKGGGGVTSSRSSALPSATCEACHKTFPHRAALLAHRCSSKKKGSSSGNSCAVS</sequence>
<keyword evidence="2" id="KW-0479">Metal-binding</keyword>
<dbReference type="PANTHER" id="PTHR14677:SF20">
    <property type="entry name" value="ZINC FINGER AN1-TYPE CONTAINING 2A-RELATED"/>
    <property type="match status" value="1"/>
</dbReference>
<dbReference type="RefSeq" id="XP_007513798.1">
    <property type="nucleotide sequence ID" value="XM_007513736.1"/>
</dbReference>
<evidence type="ECO:0000256" key="1">
    <source>
        <dbReference type="ARBA" id="ARBA00003732"/>
    </source>
</evidence>
<proteinExistence type="predicted"/>
<keyword evidence="3" id="KW-0677">Repeat</keyword>
<feature type="domain" description="AN1-type" evidence="8">
    <location>
        <begin position="4"/>
        <end position="52"/>
    </location>
</feature>
<organism evidence="9 10">
    <name type="scientific">Bathycoccus prasinos</name>
    <dbReference type="NCBI Taxonomy" id="41875"/>
    <lineage>
        <taxon>Eukaryota</taxon>
        <taxon>Viridiplantae</taxon>
        <taxon>Chlorophyta</taxon>
        <taxon>Mamiellophyceae</taxon>
        <taxon>Mamiellales</taxon>
        <taxon>Bathycoccaceae</taxon>
        <taxon>Bathycoccus</taxon>
    </lineage>
</organism>
<keyword evidence="5" id="KW-0862">Zinc</keyword>
<evidence type="ECO:0000256" key="3">
    <source>
        <dbReference type="ARBA" id="ARBA00022737"/>
    </source>
</evidence>
<dbReference type="SMART" id="SM00154">
    <property type="entry name" value="ZnF_AN1"/>
    <property type="match status" value="2"/>
</dbReference>
<dbReference type="OrthoDB" id="431929at2759"/>
<dbReference type="GO" id="GO:0005737">
    <property type="term" value="C:cytoplasm"/>
    <property type="evidence" value="ECO:0007669"/>
    <property type="project" value="TreeGrafter"/>
</dbReference>
<gene>
    <name evidence="9" type="ORF">Bathy04g00360</name>
</gene>
<evidence type="ECO:0000256" key="6">
    <source>
        <dbReference type="PROSITE-ProRule" id="PRU00449"/>
    </source>
</evidence>
<evidence type="ECO:0000256" key="7">
    <source>
        <dbReference type="SAM" id="MobiDB-lite"/>
    </source>
</evidence>
<dbReference type="PANTHER" id="PTHR14677">
    <property type="entry name" value="ARSENITE INDUCUBLE RNA ASSOCIATED PROTEIN AIP-1-RELATED"/>
    <property type="match status" value="1"/>
</dbReference>
<dbReference type="EMBL" id="FO082275">
    <property type="protein sequence ID" value="CCO16323.1"/>
    <property type="molecule type" value="Genomic_DNA"/>
</dbReference>
<keyword evidence="10" id="KW-1185">Reference proteome</keyword>
<dbReference type="KEGG" id="bpg:Bathy04g00360"/>
<name>K8F463_9CHLO</name>
<dbReference type="Proteomes" id="UP000198341">
    <property type="component" value="Chromosome 4"/>
</dbReference>
<dbReference type="InterPro" id="IPR057357">
    <property type="entry name" value="Znf-C2H2_ZFAND2A/B"/>
</dbReference>
<evidence type="ECO:0000313" key="10">
    <source>
        <dbReference type="Proteomes" id="UP000198341"/>
    </source>
</evidence>
<dbReference type="InterPro" id="IPR035896">
    <property type="entry name" value="AN1-like_Znf"/>
</dbReference>
<keyword evidence="4 6" id="KW-0863">Zinc-finger</keyword>
<dbReference type="GeneID" id="19016062"/>
<evidence type="ECO:0000256" key="4">
    <source>
        <dbReference type="ARBA" id="ARBA00022771"/>
    </source>
</evidence>
<dbReference type="eggNOG" id="KOG3183">
    <property type="taxonomic scope" value="Eukaryota"/>
</dbReference>
<dbReference type="GO" id="GO:0008270">
    <property type="term" value="F:zinc ion binding"/>
    <property type="evidence" value="ECO:0007669"/>
    <property type="project" value="UniProtKB-KW"/>
</dbReference>
<dbReference type="Gene3D" id="4.10.1110.10">
    <property type="entry name" value="AN1-like Zinc finger"/>
    <property type="match status" value="2"/>
</dbReference>
<dbReference type="InterPro" id="IPR000058">
    <property type="entry name" value="Znf_AN1"/>
</dbReference>
<comment type="function">
    <text evidence="1">May be involved in environmental stress response.</text>
</comment>
<accession>K8F463</accession>
<evidence type="ECO:0000313" key="9">
    <source>
        <dbReference type="EMBL" id="CCO16323.1"/>
    </source>
</evidence>
<dbReference type="PROSITE" id="PS51039">
    <property type="entry name" value="ZF_AN1"/>
    <property type="match status" value="1"/>
</dbReference>
<evidence type="ECO:0000256" key="5">
    <source>
        <dbReference type="ARBA" id="ARBA00022833"/>
    </source>
</evidence>
<reference evidence="9 10" key="1">
    <citation type="submission" date="2011-10" db="EMBL/GenBank/DDBJ databases">
        <authorList>
            <person name="Genoscope - CEA"/>
        </authorList>
    </citation>
    <scope>NUCLEOTIDE SEQUENCE [LARGE SCALE GENOMIC DNA]</scope>
    <source>
        <strain evidence="9 10">RCC 1105</strain>
    </source>
</reference>
<dbReference type="Pfam" id="PF25403">
    <property type="entry name" value="zf-C2H2_ZFAND2"/>
    <property type="match status" value="1"/>
</dbReference>
<dbReference type="Pfam" id="PF01428">
    <property type="entry name" value="zf-AN1"/>
    <property type="match status" value="1"/>
</dbReference>
<evidence type="ECO:0000259" key="8">
    <source>
        <dbReference type="PROSITE" id="PS51039"/>
    </source>
</evidence>
<feature type="region of interest" description="Disordered" evidence="7">
    <location>
        <begin position="143"/>
        <end position="175"/>
    </location>
</feature>